<dbReference type="PANTHER" id="PTHR43138:SF1">
    <property type="entry name" value="N-ACETYLTRANSFERASE ACA1"/>
    <property type="match status" value="1"/>
</dbReference>
<protein>
    <recommendedName>
        <fullName evidence="1">N-acetyltransferase domain-containing protein</fullName>
    </recommendedName>
</protein>
<sequence length="197" mass="22286">MAYVIKEKKPLIHLPYLPKDGTLKDGTTVVLDRYCNKYEADLHAILKFIVNEEGDSYPQEDMTDVEDFRAYYLSHDVFICTNKETSELLGAFYVKPNFPGRCSHICNSGFIVKNSVRGIGVGTFLAENYLYIARDLGYKASFFNLVFVSNKASVGLWRKLGFKEIGRVPKAGNLKGLGYTDALQFYYDLETLPKTSS</sequence>
<evidence type="ECO:0000313" key="2">
    <source>
        <dbReference type="EMBL" id="KAK3589557.1"/>
    </source>
</evidence>
<keyword evidence="3" id="KW-1185">Reference proteome</keyword>
<dbReference type="Gene3D" id="3.40.630.30">
    <property type="match status" value="1"/>
</dbReference>
<reference evidence="2" key="3">
    <citation type="submission" date="2023-05" db="EMBL/GenBank/DDBJ databases">
        <authorList>
            <person name="Smith C.H."/>
        </authorList>
    </citation>
    <scope>NUCLEOTIDE SEQUENCE</scope>
    <source>
        <strain evidence="2">CHS0354</strain>
        <tissue evidence="2">Mantle</tissue>
    </source>
</reference>
<reference evidence="2" key="1">
    <citation type="journal article" date="2021" name="Genome Biol. Evol.">
        <title>A High-Quality Reference Genome for a Parasitic Bivalve with Doubly Uniparental Inheritance (Bivalvia: Unionida).</title>
        <authorList>
            <person name="Smith C.H."/>
        </authorList>
    </citation>
    <scope>NUCLEOTIDE SEQUENCE</scope>
    <source>
        <strain evidence="2">CHS0354</strain>
    </source>
</reference>
<gene>
    <name evidence="2" type="ORF">CHS0354_041685</name>
</gene>
<dbReference type="GO" id="GO:0016747">
    <property type="term" value="F:acyltransferase activity, transferring groups other than amino-acyl groups"/>
    <property type="evidence" value="ECO:0007669"/>
    <property type="project" value="InterPro"/>
</dbReference>
<dbReference type="InterPro" id="IPR000182">
    <property type="entry name" value="GNAT_dom"/>
</dbReference>
<dbReference type="PROSITE" id="PS51186">
    <property type="entry name" value="GNAT"/>
    <property type="match status" value="1"/>
</dbReference>
<dbReference type="AlphaFoldDB" id="A0AAE0SCX3"/>
<reference evidence="2" key="2">
    <citation type="journal article" date="2021" name="Genome Biol. Evol.">
        <title>Developing a high-quality reference genome for a parasitic bivalve with doubly uniparental inheritance (Bivalvia: Unionida).</title>
        <authorList>
            <person name="Smith C.H."/>
        </authorList>
    </citation>
    <scope>NUCLEOTIDE SEQUENCE</scope>
    <source>
        <strain evidence="2">CHS0354</strain>
        <tissue evidence="2">Mantle</tissue>
    </source>
</reference>
<dbReference type="PANTHER" id="PTHR43138">
    <property type="entry name" value="ACETYLTRANSFERASE, GNAT FAMILY"/>
    <property type="match status" value="1"/>
</dbReference>
<accession>A0AAE0SCX3</accession>
<evidence type="ECO:0000313" key="3">
    <source>
        <dbReference type="Proteomes" id="UP001195483"/>
    </source>
</evidence>
<dbReference type="InterPro" id="IPR016181">
    <property type="entry name" value="Acyl_CoA_acyltransferase"/>
</dbReference>
<dbReference type="SUPFAM" id="SSF55729">
    <property type="entry name" value="Acyl-CoA N-acyltransferases (Nat)"/>
    <property type="match status" value="1"/>
</dbReference>
<dbReference type="GO" id="GO:0005634">
    <property type="term" value="C:nucleus"/>
    <property type="evidence" value="ECO:0007669"/>
    <property type="project" value="TreeGrafter"/>
</dbReference>
<dbReference type="Pfam" id="PF00583">
    <property type="entry name" value="Acetyltransf_1"/>
    <property type="match status" value="1"/>
</dbReference>
<proteinExistence type="predicted"/>
<name>A0AAE0SCX3_9BIVA</name>
<dbReference type="EMBL" id="JAEAOA010002349">
    <property type="protein sequence ID" value="KAK3589557.1"/>
    <property type="molecule type" value="Genomic_DNA"/>
</dbReference>
<feature type="domain" description="N-acetyltransferase" evidence="1">
    <location>
        <begin position="32"/>
        <end position="190"/>
    </location>
</feature>
<organism evidence="2 3">
    <name type="scientific">Potamilus streckersoni</name>
    <dbReference type="NCBI Taxonomy" id="2493646"/>
    <lineage>
        <taxon>Eukaryota</taxon>
        <taxon>Metazoa</taxon>
        <taxon>Spiralia</taxon>
        <taxon>Lophotrochozoa</taxon>
        <taxon>Mollusca</taxon>
        <taxon>Bivalvia</taxon>
        <taxon>Autobranchia</taxon>
        <taxon>Heteroconchia</taxon>
        <taxon>Palaeoheterodonta</taxon>
        <taxon>Unionida</taxon>
        <taxon>Unionoidea</taxon>
        <taxon>Unionidae</taxon>
        <taxon>Ambleminae</taxon>
        <taxon>Lampsilini</taxon>
        <taxon>Potamilus</taxon>
    </lineage>
</organism>
<dbReference type="Proteomes" id="UP001195483">
    <property type="component" value="Unassembled WGS sequence"/>
</dbReference>
<dbReference type="InterPro" id="IPR052742">
    <property type="entry name" value="Mito_N-acetyltransferase"/>
</dbReference>
<comment type="caution">
    <text evidence="2">The sequence shown here is derived from an EMBL/GenBank/DDBJ whole genome shotgun (WGS) entry which is preliminary data.</text>
</comment>
<evidence type="ECO:0000259" key="1">
    <source>
        <dbReference type="PROSITE" id="PS51186"/>
    </source>
</evidence>